<dbReference type="STRING" id="619304.SAMN05421760_10852"/>
<protein>
    <recommendedName>
        <fullName evidence="4 13">Outer-membrane lipoprotein LolB</fullName>
    </recommendedName>
</protein>
<evidence type="ECO:0000256" key="7">
    <source>
        <dbReference type="ARBA" id="ARBA00022927"/>
    </source>
</evidence>
<evidence type="ECO:0000256" key="9">
    <source>
        <dbReference type="ARBA" id="ARBA00023139"/>
    </source>
</evidence>
<dbReference type="InterPro" id="IPR029046">
    <property type="entry name" value="LolA/LolB/LppX"/>
</dbReference>
<dbReference type="GO" id="GO:0015031">
    <property type="term" value="P:protein transport"/>
    <property type="evidence" value="ECO:0007669"/>
    <property type="project" value="UniProtKB-KW"/>
</dbReference>
<dbReference type="EMBL" id="FTOE01000008">
    <property type="protein sequence ID" value="SIS93379.1"/>
    <property type="molecule type" value="Genomic_DNA"/>
</dbReference>
<dbReference type="Pfam" id="PF03550">
    <property type="entry name" value="LolB"/>
    <property type="match status" value="1"/>
</dbReference>
<comment type="function">
    <text evidence="13">Plays a critical role in the incorporation of lipoproteins in the outer membrane after they are released by the LolA protein.</text>
</comment>
<evidence type="ECO:0000256" key="14">
    <source>
        <dbReference type="SAM" id="SignalP"/>
    </source>
</evidence>
<gene>
    <name evidence="13" type="primary">lolB</name>
    <name evidence="15" type="ORF">SAMN05421760_10852</name>
</gene>
<keyword evidence="8 13" id="KW-0472">Membrane</keyword>
<keyword evidence="9 13" id="KW-0564">Palmitate</keyword>
<dbReference type="OrthoDB" id="9797618at2"/>
<comment type="similarity">
    <text evidence="2 13">Belongs to the LolB family.</text>
</comment>
<comment type="subcellular location">
    <subcellularLocation>
        <location evidence="1 13">Cell outer membrane</location>
        <topology evidence="1 13">Lipid-anchor</topology>
    </subcellularLocation>
</comment>
<dbReference type="InterPro" id="IPR004565">
    <property type="entry name" value="OM_lipoprot_LolB"/>
</dbReference>
<dbReference type="NCBIfam" id="TIGR00548">
    <property type="entry name" value="lolB"/>
    <property type="match status" value="1"/>
</dbReference>
<evidence type="ECO:0000256" key="11">
    <source>
        <dbReference type="ARBA" id="ARBA00023237"/>
    </source>
</evidence>
<evidence type="ECO:0000256" key="6">
    <source>
        <dbReference type="ARBA" id="ARBA00022729"/>
    </source>
</evidence>
<evidence type="ECO:0000256" key="2">
    <source>
        <dbReference type="ARBA" id="ARBA00009696"/>
    </source>
</evidence>
<evidence type="ECO:0000256" key="8">
    <source>
        <dbReference type="ARBA" id="ARBA00023136"/>
    </source>
</evidence>
<keyword evidence="10 13" id="KW-0143">Chaperone</keyword>
<dbReference type="GO" id="GO:0009279">
    <property type="term" value="C:cell outer membrane"/>
    <property type="evidence" value="ECO:0007669"/>
    <property type="project" value="UniProtKB-SubCell"/>
</dbReference>
<evidence type="ECO:0000313" key="15">
    <source>
        <dbReference type="EMBL" id="SIS93379.1"/>
    </source>
</evidence>
<keyword evidence="16" id="KW-1185">Reference proteome</keyword>
<feature type="signal peptide" evidence="14">
    <location>
        <begin position="1"/>
        <end position="20"/>
    </location>
</feature>
<evidence type="ECO:0000256" key="12">
    <source>
        <dbReference type="ARBA" id="ARBA00023288"/>
    </source>
</evidence>
<dbReference type="Proteomes" id="UP000185999">
    <property type="component" value="Unassembled WGS sequence"/>
</dbReference>
<evidence type="ECO:0000256" key="3">
    <source>
        <dbReference type="ARBA" id="ARBA00011245"/>
    </source>
</evidence>
<evidence type="ECO:0000256" key="1">
    <source>
        <dbReference type="ARBA" id="ARBA00004459"/>
    </source>
</evidence>
<evidence type="ECO:0000256" key="5">
    <source>
        <dbReference type="ARBA" id="ARBA00022448"/>
    </source>
</evidence>
<keyword evidence="11 13" id="KW-0998">Cell outer membrane</keyword>
<sequence>MKKLILLLTFSLIISGCSLSPSIEKPAPIIESWQEHQANVTKIERWVATGKIGIRTAEDSQSAALTWKQDQQAYDISLKGPLGQGGATISGDQHYATLEIPGEQPLAAGSPEELLELRLGWQLPVKEAQFWIKGIPSPNSPYETVLSDNLLAKLTQQGWEIEYQNYIETDSTTLPGKLTLTREALKLTFIINSWRKID</sequence>
<dbReference type="AlphaFoldDB" id="A0A1N7N5C9"/>
<evidence type="ECO:0000256" key="4">
    <source>
        <dbReference type="ARBA" id="ARBA00016202"/>
    </source>
</evidence>
<accession>A0A1N7N5C9</accession>
<dbReference type="HAMAP" id="MF_00233">
    <property type="entry name" value="LolB"/>
    <property type="match status" value="1"/>
</dbReference>
<proteinExistence type="inferred from homology"/>
<name>A0A1N7N5C9_9GAMM</name>
<evidence type="ECO:0000313" key="16">
    <source>
        <dbReference type="Proteomes" id="UP000185999"/>
    </source>
</evidence>
<keyword evidence="12 13" id="KW-0449">Lipoprotein</keyword>
<feature type="chain" id="PRO_5009943580" description="Outer-membrane lipoprotein LolB" evidence="14">
    <location>
        <begin position="21"/>
        <end position="198"/>
    </location>
</feature>
<evidence type="ECO:0000256" key="10">
    <source>
        <dbReference type="ARBA" id="ARBA00023186"/>
    </source>
</evidence>
<dbReference type="Gene3D" id="2.50.20.10">
    <property type="entry name" value="Lipoprotein localisation LolA/LolB/LppX"/>
    <property type="match status" value="1"/>
</dbReference>
<keyword evidence="7 13" id="KW-0653">Protein transport</keyword>
<comment type="subunit">
    <text evidence="3 13">Monomer.</text>
</comment>
<reference evidence="16" key="1">
    <citation type="submission" date="2017-01" db="EMBL/GenBank/DDBJ databases">
        <authorList>
            <person name="Varghese N."/>
            <person name="Submissions S."/>
        </authorList>
    </citation>
    <scope>NUCLEOTIDE SEQUENCE [LARGE SCALE GENOMIC DNA]</scope>
    <source>
        <strain evidence="16">DSM 22306</strain>
    </source>
</reference>
<dbReference type="PROSITE" id="PS51257">
    <property type="entry name" value="PROKAR_LIPOPROTEIN"/>
    <property type="match status" value="1"/>
</dbReference>
<organism evidence="15 16">
    <name type="scientific">Neptunomonas antarctica</name>
    <dbReference type="NCBI Taxonomy" id="619304"/>
    <lineage>
        <taxon>Bacteria</taxon>
        <taxon>Pseudomonadati</taxon>
        <taxon>Pseudomonadota</taxon>
        <taxon>Gammaproteobacteria</taxon>
        <taxon>Oceanospirillales</taxon>
        <taxon>Oceanospirillaceae</taxon>
        <taxon>Neptunomonas</taxon>
    </lineage>
</organism>
<dbReference type="SUPFAM" id="SSF89392">
    <property type="entry name" value="Prokaryotic lipoproteins and lipoprotein localization factors"/>
    <property type="match status" value="1"/>
</dbReference>
<dbReference type="RefSeq" id="WP_054341190.1">
    <property type="nucleotide sequence ID" value="NZ_FTOE01000008.1"/>
</dbReference>
<keyword evidence="5 13" id="KW-0813">Transport</keyword>
<evidence type="ECO:0000256" key="13">
    <source>
        <dbReference type="HAMAP-Rule" id="MF_00233"/>
    </source>
</evidence>
<dbReference type="GO" id="GO:0044874">
    <property type="term" value="P:lipoprotein localization to outer membrane"/>
    <property type="evidence" value="ECO:0007669"/>
    <property type="project" value="UniProtKB-UniRule"/>
</dbReference>
<dbReference type="CDD" id="cd16326">
    <property type="entry name" value="LolB"/>
    <property type="match status" value="1"/>
</dbReference>
<keyword evidence="6 13" id="KW-0732">Signal</keyword>